<dbReference type="Gene3D" id="3.90.1720.10">
    <property type="entry name" value="endopeptidase domain like (from Nostoc punctiforme)"/>
    <property type="match status" value="1"/>
</dbReference>
<dbReference type="EMBL" id="LAZR01032085">
    <property type="protein sequence ID" value="KKL51901.1"/>
    <property type="molecule type" value="Genomic_DNA"/>
</dbReference>
<proteinExistence type="predicted"/>
<evidence type="ECO:0000313" key="1">
    <source>
        <dbReference type="EMBL" id="KKL51901.1"/>
    </source>
</evidence>
<organism evidence="1">
    <name type="scientific">marine sediment metagenome</name>
    <dbReference type="NCBI Taxonomy" id="412755"/>
    <lineage>
        <taxon>unclassified sequences</taxon>
        <taxon>metagenomes</taxon>
        <taxon>ecological metagenomes</taxon>
    </lineage>
</organism>
<dbReference type="AlphaFoldDB" id="A0A0F9DDV2"/>
<dbReference type="InterPro" id="IPR038765">
    <property type="entry name" value="Papain-like_cys_pep_sf"/>
</dbReference>
<protein>
    <recommendedName>
        <fullName evidence="2">Permuted papain-like amidase enzyme, YaeF/YiiX, C92 family</fullName>
    </recommendedName>
</protein>
<reference evidence="1" key="1">
    <citation type="journal article" date="2015" name="Nature">
        <title>Complex archaea that bridge the gap between prokaryotes and eukaryotes.</title>
        <authorList>
            <person name="Spang A."/>
            <person name="Saw J.H."/>
            <person name="Jorgensen S.L."/>
            <person name="Zaremba-Niedzwiedzka K."/>
            <person name="Martijn J."/>
            <person name="Lind A.E."/>
            <person name="van Eijk R."/>
            <person name="Schleper C."/>
            <person name="Guy L."/>
            <person name="Ettema T.J."/>
        </authorList>
    </citation>
    <scope>NUCLEOTIDE SEQUENCE</scope>
</reference>
<dbReference type="InterPro" id="IPR024453">
    <property type="entry name" value="Peptidase_C92"/>
</dbReference>
<dbReference type="Pfam" id="PF05708">
    <property type="entry name" value="Peptidase_C92"/>
    <property type="match status" value="1"/>
</dbReference>
<dbReference type="SUPFAM" id="SSF54001">
    <property type="entry name" value="Cysteine proteinases"/>
    <property type="match status" value="1"/>
</dbReference>
<comment type="caution">
    <text evidence="1">The sequence shown here is derived from an EMBL/GenBank/DDBJ whole genome shotgun (WGS) entry which is preliminary data.</text>
</comment>
<accession>A0A0F9DDV2</accession>
<evidence type="ECO:0008006" key="2">
    <source>
        <dbReference type="Google" id="ProtNLM"/>
    </source>
</evidence>
<gene>
    <name evidence="1" type="ORF">LCGC14_2290860</name>
</gene>
<dbReference type="PROSITE" id="PS51257">
    <property type="entry name" value="PROKAR_LIPOPROTEIN"/>
    <property type="match status" value="1"/>
</dbReference>
<name>A0A0F9DDV2_9ZZZZ</name>
<sequence>MMRTMIVLVLGGVLAAGGCGQGACGDGGGFVPRSGDLLFQDLDLGPLCDAIERVTTGFGGTRLSHVGIVADGGAAGPVVIEAISRGVVVTPLGDFLGRSRDVKGCPKVAVGRLQSPQRHLIRAALEQARALTGKPYDKVFAVDNDAYYCSELIYTIFLRANDGAPVFTLQPMTFKDPDTRELFPAWRQYFAKLAVPVPEGQPGINPGGISRSAIVTIVHVYGELSRKH</sequence>